<reference evidence="3 4" key="1">
    <citation type="submission" date="2020-02" db="EMBL/GenBank/DDBJ databases">
        <authorList>
            <person name="Hogendoorn C."/>
        </authorList>
    </citation>
    <scope>NUCLEOTIDE SEQUENCE [LARGE SCALE GENOMIC DNA]</scope>
    <source>
        <strain evidence="3">R501</strain>
    </source>
</reference>
<dbReference type="KEGG" id="hfv:R50_2573"/>
<accession>A0A6F8ZKS5</accession>
<sequence>MPGWMGWMWGMMGVFWLLFLGGVGGALWWWFRDSRPPRPGPPADDPLAILQIRLARGEITPEEYETVRRLLLRDHPGRGGRPPAGS</sequence>
<evidence type="ECO:0000313" key="4">
    <source>
        <dbReference type="Proteomes" id="UP000503399"/>
    </source>
</evidence>
<keyword evidence="1" id="KW-0812">Transmembrane</keyword>
<protein>
    <recommendedName>
        <fullName evidence="2">SHOCT domain-containing protein</fullName>
    </recommendedName>
</protein>
<proteinExistence type="predicted"/>
<dbReference type="Proteomes" id="UP000503399">
    <property type="component" value="Chromosome"/>
</dbReference>
<keyword evidence="1" id="KW-0472">Membrane</keyword>
<evidence type="ECO:0000313" key="3">
    <source>
        <dbReference type="EMBL" id="CAB1130065.1"/>
    </source>
</evidence>
<keyword evidence="4" id="KW-1185">Reference proteome</keyword>
<evidence type="ECO:0000259" key="2">
    <source>
        <dbReference type="Pfam" id="PF09851"/>
    </source>
</evidence>
<gene>
    <name evidence="3" type="ORF">R50_2573</name>
</gene>
<dbReference type="EMBL" id="LR778114">
    <property type="protein sequence ID" value="CAB1130065.1"/>
    <property type="molecule type" value="Genomic_DNA"/>
</dbReference>
<dbReference type="AlphaFoldDB" id="A0A6F8ZKS5"/>
<feature type="transmembrane region" description="Helical" evidence="1">
    <location>
        <begin position="6"/>
        <end position="31"/>
    </location>
</feature>
<name>A0A6F8ZKS5_9FIRM</name>
<organism evidence="3 4">
    <name type="scientific">Candidatus Hydrogenisulfobacillus filiaventi</name>
    <dbReference type="NCBI Taxonomy" id="2707344"/>
    <lineage>
        <taxon>Bacteria</taxon>
        <taxon>Bacillati</taxon>
        <taxon>Bacillota</taxon>
        <taxon>Clostridia</taxon>
        <taxon>Eubacteriales</taxon>
        <taxon>Clostridiales Family XVII. Incertae Sedis</taxon>
        <taxon>Candidatus Hydrogenisulfobacillus</taxon>
    </lineage>
</organism>
<dbReference type="InterPro" id="IPR018649">
    <property type="entry name" value="SHOCT"/>
</dbReference>
<dbReference type="Pfam" id="PF09851">
    <property type="entry name" value="SHOCT"/>
    <property type="match status" value="1"/>
</dbReference>
<evidence type="ECO:0000256" key="1">
    <source>
        <dbReference type="SAM" id="Phobius"/>
    </source>
</evidence>
<feature type="domain" description="SHOCT" evidence="2">
    <location>
        <begin position="45"/>
        <end position="72"/>
    </location>
</feature>
<keyword evidence="1" id="KW-1133">Transmembrane helix</keyword>